<dbReference type="InterPro" id="IPR006131">
    <property type="entry name" value="Asp_carbamoyltransf_Asp/Orn-bd"/>
</dbReference>
<evidence type="ECO:0000256" key="1">
    <source>
        <dbReference type="ARBA" id="ARBA00022679"/>
    </source>
</evidence>
<protein>
    <recommendedName>
        <fullName evidence="7">Aspartate carbamoyltransferase</fullName>
    </recommendedName>
</protein>
<evidence type="ECO:0000313" key="5">
    <source>
        <dbReference type="EMBL" id="KAK3606818.1"/>
    </source>
</evidence>
<dbReference type="GO" id="GO:0016597">
    <property type="term" value="F:amino acid binding"/>
    <property type="evidence" value="ECO:0007669"/>
    <property type="project" value="InterPro"/>
</dbReference>
<keyword evidence="1 2" id="KW-0808">Transferase</keyword>
<proteinExistence type="inferred from homology"/>
<dbReference type="GO" id="GO:0016743">
    <property type="term" value="F:carboxyl- or carbamoyltransferase activity"/>
    <property type="evidence" value="ECO:0007669"/>
    <property type="project" value="InterPro"/>
</dbReference>
<dbReference type="GO" id="GO:0006520">
    <property type="term" value="P:amino acid metabolic process"/>
    <property type="evidence" value="ECO:0007669"/>
    <property type="project" value="InterPro"/>
</dbReference>
<dbReference type="PANTHER" id="PTHR45753">
    <property type="entry name" value="ORNITHINE CARBAMOYLTRANSFERASE, MITOCHONDRIAL"/>
    <property type="match status" value="1"/>
</dbReference>
<dbReference type="Gene3D" id="3.40.50.1370">
    <property type="entry name" value="Aspartate/ornithine carbamoyltransferase"/>
    <property type="match status" value="3"/>
</dbReference>
<dbReference type="PRINTS" id="PR00100">
    <property type="entry name" value="AOTCASE"/>
</dbReference>
<dbReference type="SUPFAM" id="SSF53671">
    <property type="entry name" value="Aspartate/ornithine carbamoyltransferase"/>
    <property type="match status" value="1"/>
</dbReference>
<keyword evidence="6" id="KW-1185">Reference proteome</keyword>
<dbReference type="AlphaFoldDB" id="A0AAE0TBP6"/>
<dbReference type="InterPro" id="IPR006132">
    <property type="entry name" value="Asp/Orn_carbamoyltranf_P-bd"/>
</dbReference>
<dbReference type="PANTHER" id="PTHR45753:SF6">
    <property type="entry name" value="ASPARTATE CARBAMOYLTRANSFERASE"/>
    <property type="match status" value="1"/>
</dbReference>
<dbReference type="PRINTS" id="PR00101">
    <property type="entry name" value="ATCASE"/>
</dbReference>
<feature type="domain" description="Aspartate/ornithine carbamoyltransferase carbamoyl-P binding" evidence="4">
    <location>
        <begin position="2"/>
        <end position="97"/>
    </location>
</feature>
<evidence type="ECO:0008006" key="7">
    <source>
        <dbReference type="Google" id="ProtNLM"/>
    </source>
</evidence>
<dbReference type="EMBL" id="JAEAOA010001141">
    <property type="protein sequence ID" value="KAK3606818.1"/>
    <property type="molecule type" value="Genomic_DNA"/>
</dbReference>
<name>A0AAE0TBP6_9BIVA</name>
<reference evidence="5" key="2">
    <citation type="journal article" date="2021" name="Genome Biol. Evol.">
        <title>Developing a high-quality reference genome for a parasitic bivalve with doubly uniparental inheritance (Bivalvia: Unionida).</title>
        <authorList>
            <person name="Smith C.H."/>
        </authorList>
    </citation>
    <scope>NUCLEOTIDE SEQUENCE</scope>
    <source>
        <strain evidence="5">CHS0354</strain>
        <tissue evidence="5">Mantle</tissue>
    </source>
</reference>
<dbReference type="InterPro" id="IPR036901">
    <property type="entry name" value="Asp/Orn_carbamoylTrfase_sf"/>
</dbReference>
<comment type="caution">
    <text evidence="5">The sequence shown here is derived from an EMBL/GenBank/DDBJ whole genome shotgun (WGS) entry which is preliminary data.</text>
</comment>
<evidence type="ECO:0000256" key="2">
    <source>
        <dbReference type="RuleBase" id="RU003634"/>
    </source>
</evidence>
<dbReference type="Proteomes" id="UP001195483">
    <property type="component" value="Unassembled WGS sequence"/>
</dbReference>
<evidence type="ECO:0000313" key="6">
    <source>
        <dbReference type="Proteomes" id="UP001195483"/>
    </source>
</evidence>
<dbReference type="PROSITE" id="PS00097">
    <property type="entry name" value="CARBAMOYLTRANSFERASE"/>
    <property type="match status" value="1"/>
</dbReference>
<comment type="similarity">
    <text evidence="2">Belongs to the aspartate/ornithine carbamoyltransferase superfamily.</text>
</comment>
<gene>
    <name evidence="5" type="ORF">CHS0354_018412</name>
</gene>
<dbReference type="Pfam" id="PF00185">
    <property type="entry name" value="OTCace"/>
    <property type="match status" value="1"/>
</dbReference>
<accession>A0AAE0TBP6</accession>
<feature type="domain" description="Aspartate/ornithine carbamoyltransferase Asp/Orn-binding" evidence="3">
    <location>
        <begin position="104"/>
        <end position="229"/>
    </location>
</feature>
<reference evidence="5" key="1">
    <citation type="journal article" date="2021" name="Genome Biol. Evol.">
        <title>A High-Quality Reference Genome for a Parasitic Bivalve with Doubly Uniparental Inheritance (Bivalvia: Unionida).</title>
        <authorList>
            <person name="Smith C.H."/>
        </authorList>
    </citation>
    <scope>NUCLEOTIDE SEQUENCE</scope>
    <source>
        <strain evidence="5">CHS0354</strain>
    </source>
</reference>
<dbReference type="Pfam" id="PF02729">
    <property type="entry name" value="OTCace_N"/>
    <property type="match status" value="1"/>
</dbReference>
<evidence type="ECO:0000259" key="4">
    <source>
        <dbReference type="Pfam" id="PF02729"/>
    </source>
</evidence>
<organism evidence="5 6">
    <name type="scientific">Potamilus streckersoni</name>
    <dbReference type="NCBI Taxonomy" id="2493646"/>
    <lineage>
        <taxon>Eukaryota</taxon>
        <taxon>Metazoa</taxon>
        <taxon>Spiralia</taxon>
        <taxon>Lophotrochozoa</taxon>
        <taxon>Mollusca</taxon>
        <taxon>Bivalvia</taxon>
        <taxon>Autobranchia</taxon>
        <taxon>Heteroconchia</taxon>
        <taxon>Palaeoheterodonta</taxon>
        <taxon>Unionida</taxon>
        <taxon>Unionoidea</taxon>
        <taxon>Unionidae</taxon>
        <taxon>Ambleminae</taxon>
        <taxon>Lampsilini</taxon>
        <taxon>Potamilus</taxon>
    </lineage>
</organism>
<dbReference type="InterPro" id="IPR006130">
    <property type="entry name" value="Asp/Orn_carbamoylTrfase"/>
</dbReference>
<reference evidence="5" key="3">
    <citation type="submission" date="2023-05" db="EMBL/GenBank/DDBJ databases">
        <authorList>
            <person name="Smith C.H."/>
        </authorList>
    </citation>
    <scope>NUCLEOTIDE SEQUENCE</scope>
    <source>
        <strain evidence="5">CHS0354</strain>
        <tissue evidence="5">Mantle</tissue>
    </source>
</reference>
<sequence length="237" mass="26587">MMASLFFESSTRTDMSFQSAMRRIGGDVISVSNGIQFSSMYKGENIADTVRAVACYADVIVIRHEQTGTAAEAAVSVDSLKHKLNRHAVVINAGDGVGYGVRQTHFNLVSPVSLSMPANLLSLLKQRGISYTETEILDGVIRDTDVLYWTRVQEERFRDRTAYEAIKDRFILLPQTIVNAKPDMIIMHPLPRKHEMGTPADHQVLDTDPRTVYFEQMRNGMYVRMALLAKVIQGAYV</sequence>
<evidence type="ECO:0000259" key="3">
    <source>
        <dbReference type="Pfam" id="PF00185"/>
    </source>
</evidence>